<evidence type="ECO:0000256" key="1">
    <source>
        <dbReference type="SAM" id="MobiDB-lite"/>
    </source>
</evidence>
<proteinExistence type="predicted"/>
<evidence type="ECO:0000313" key="5">
    <source>
        <dbReference type="Proteomes" id="UP001408356"/>
    </source>
</evidence>
<keyword evidence="2" id="KW-0472">Membrane</keyword>
<gene>
    <name evidence="4" type="ORF">SUNI508_08189</name>
</gene>
<comment type="caution">
    <text evidence="4">The sequence shown here is derived from an EMBL/GenBank/DDBJ whole genome shotgun (WGS) entry which is preliminary data.</text>
</comment>
<dbReference type="Pfam" id="PF26616">
    <property type="entry name" value="CorA-like"/>
    <property type="match status" value="1"/>
</dbReference>
<evidence type="ECO:0000259" key="3">
    <source>
        <dbReference type="Pfam" id="PF26616"/>
    </source>
</evidence>
<keyword evidence="2" id="KW-0812">Transmembrane</keyword>
<feature type="transmembrane region" description="Helical" evidence="2">
    <location>
        <begin position="625"/>
        <end position="647"/>
    </location>
</feature>
<protein>
    <recommendedName>
        <fullName evidence="3">CorA-like transporter domain-containing protein</fullName>
    </recommendedName>
</protein>
<feature type="region of interest" description="Disordered" evidence="1">
    <location>
        <begin position="320"/>
        <end position="339"/>
    </location>
</feature>
<reference evidence="4 5" key="1">
    <citation type="journal article" date="2024" name="J. Plant Pathol.">
        <title>Sequence and assembly of the genome of Seiridium unicorne, isolate CBS 538.82, causal agent of cypress canker disease.</title>
        <authorList>
            <person name="Scali E."/>
            <person name="Rocca G.D."/>
            <person name="Danti R."/>
            <person name="Garbelotto M."/>
            <person name="Barberini S."/>
            <person name="Baroncelli R."/>
            <person name="Emiliani G."/>
        </authorList>
    </citation>
    <scope>NUCLEOTIDE SEQUENCE [LARGE SCALE GENOMIC DNA]</scope>
    <source>
        <strain evidence="4 5">BM-138-508</strain>
    </source>
</reference>
<dbReference type="EMBL" id="JARVKF010000392">
    <property type="protein sequence ID" value="KAK9418228.1"/>
    <property type="molecule type" value="Genomic_DNA"/>
</dbReference>
<dbReference type="InterPro" id="IPR058257">
    <property type="entry name" value="CorA-like_dom"/>
</dbReference>
<name>A0ABR2UUU6_9PEZI</name>
<sequence>MAASTDHTAEFEESRQNHHLYPSNIVRKQAFLHTVERYRRSLQQKQTFHETHRSLFLLDSVVTNAETRELKFKNTKPDTLDKVTAHLVKPSDPLWRFIFLHSPSSRSPLGCTIEQLTTLLTHHQVMPSFLDLVLAFKPRSKPITHAMFRNESYLQEDSPQFVLPGFGRSGHQIQSAFSLLSVEQSDAPNELNPWPLRQTALYHSFDVASGQTLFIVLKADTNILKRINQETLKNAEMQPSSFVVAEKSFTATLLVQLMVIEWCAENWSDYIEHFEEKVREKSIEAKMAPVSAAMSPMALEMNVSRRSTATSPVVSRMGTFTRQSTWGRESKPSTSQLLQQDSTILEAATAATDSQPASPTASMPPPRRQTSSLRQSVADLFARVSSSQLKGSRAEDIEMARRNSQEDGLLDFNLDENLSFEEFQRMNRWSEELEQSLTVIEQNQGVLKQLREHYHEIIESYAFSKHIKAHDVSSSVASFFRRIDGVMRDLRVHHDRLRAITRTLENDKTLYGAALQYQSAKVSEHFAYAARESADRMEDWTKQMHLIAIKTKNETVSMHVITVFTLIFLPGTFIAVRYGWPYVRHFLTAGLTQIQTFFSSGAIQWDEDGTLGTDYIARPGGLKLFFATIIPLTVVVMLIWAVIYWLARRHRKNMEENTPSLIEKG</sequence>
<feature type="domain" description="CorA-like transporter" evidence="3">
    <location>
        <begin position="14"/>
        <end position="285"/>
    </location>
</feature>
<feature type="transmembrane region" description="Helical" evidence="2">
    <location>
        <begin position="556"/>
        <end position="579"/>
    </location>
</feature>
<feature type="compositionally biased region" description="Polar residues" evidence="1">
    <location>
        <begin position="351"/>
        <end position="361"/>
    </location>
</feature>
<organism evidence="4 5">
    <name type="scientific">Seiridium unicorne</name>
    <dbReference type="NCBI Taxonomy" id="138068"/>
    <lineage>
        <taxon>Eukaryota</taxon>
        <taxon>Fungi</taxon>
        <taxon>Dikarya</taxon>
        <taxon>Ascomycota</taxon>
        <taxon>Pezizomycotina</taxon>
        <taxon>Sordariomycetes</taxon>
        <taxon>Xylariomycetidae</taxon>
        <taxon>Amphisphaeriales</taxon>
        <taxon>Sporocadaceae</taxon>
        <taxon>Seiridium</taxon>
    </lineage>
</organism>
<feature type="region of interest" description="Disordered" evidence="1">
    <location>
        <begin position="349"/>
        <end position="373"/>
    </location>
</feature>
<accession>A0ABR2UUU6</accession>
<dbReference type="Proteomes" id="UP001408356">
    <property type="component" value="Unassembled WGS sequence"/>
</dbReference>
<evidence type="ECO:0000313" key="4">
    <source>
        <dbReference type="EMBL" id="KAK9418228.1"/>
    </source>
</evidence>
<feature type="transmembrane region" description="Helical" evidence="2">
    <location>
        <begin position="586"/>
        <end position="605"/>
    </location>
</feature>
<keyword evidence="2" id="KW-1133">Transmembrane helix</keyword>
<keyword evidence="5" id="KW-1185">Reference proteome</keyword>
<evidence type="ECO:0000256" key="2">
    <source>
        <dbReference type="SAM" id="Phobius"/>
    </source>
</evidence>